<dbReference type="EC" id="1.1.1.18" evidence="4"/>
<gene>
    <name evidence="4" type="ORF">MNBD_PLANCTO02-237</name>
</gene>
<evidence type="ECO:0000259" key="3">
    <source>
        <dbReference type="Pfam" id="PF22725"/>
    </source>
</evidence>
<accession>A0A3B1DZE7</accession>
<dbReference type="Pfam" id="PF01408">
    <property type="entry name" value="GFO_IDH_MocA"/>
    <property type="match status" value="1"/>
</dbReference>
<dbReference type="PANTHER" id="PTHR43818:SF5">
    <property type="entry name" value="OXIDOREDUCTASE FAMILY PROTEIN"/>
    <property type="match status" value="1"/>
</dbReference>
<proteinExistence type="predicted"/>
<name>A0A3B1DZE7_9ZZZZ</name>
<dbReference type="AlphaFoldDB" id="A0A3B1DZE7"/>
<sequence>MQHSGNKTASQNETTRRTFLKRSATTAVTGALAANFALSAQAYAGGDETLRVGLVGCGGRGTGAAVQALTADKNAKLVAMGDAFGDRLESSLARLKKAQGAQIDVNKDHQFVGFDAYKKVIDSVDVVLLTTPPHFRPMQLKYAVEQGKHTFVEKPVAVDAPGVRDVLLSAKLAKQKGLSLVSGLCYRYEEKKRQTIQRIHDGEIGDIVSMQCSYNTRGLWMHARKPEWSDMEWQMRNWLYFTWLSGDHIAEQHIHSLDKLAWVMNNEYPVKASGTGGRQTRTGKNYGHIYDHFAIEYEYANGMKAFSRCRQQNGTQPDVSDYIYGTKGKATLMKHAIIDSAGKTKWRFKGKSLNMYQQEHNELFASIRNGKPINNGEYMVNSTMMAILGRMAAYTGKTITWEKAWNSKENLSPKKYTWGDMPIP</sequence>
<reference evidence="4" key="1">
    <citation type="submission" date="2018-06" db="EMBL/GenBank/DDBJ databases">
        <authorList>
            <person name="Zhirakovskaya E."/>
        </authorList>
    </citation>
    <scope>NUCLEOTIDE SEQUENCE</scope>
</reference>
<dbReference type="InterPro" id="IPR050463">
    <property type="entry name" value="Gfo/Idh/MocA_oxidrdct_glycsds"/>
</dbReference>
<dbReference type="InterPro" id="IPR019546">
    <property type="entry name" value="TAT_signal_bac_arc"/>
</dbReference>
<feature type="domain" description="GFO/IDH/MocA-like oxidoreductase" evidence="3">
    <location>
        <begin position="197"/>
        <end position="330"/>
    </location>
</feature>
<organism evidence="4">
    <name type="scientific">hydrothermal vent metagenome</name>
    <dbReference type="NCBI Taxonomy" id="652676"/>
    <lineage>
        <taxon>unclassified sequences</taxon>
        <taxon>metagenomes</taxon>
        <taxon>ecological metagenomes</taxon>
    </lineage>
</organism>
<dbReference type="InterPro" id="IPR006311">
    <property type="entry name" value="TAT_signal"/>
</dbReference>
<keyword evidence="4" id="KW-0560">Oxidoreductase</keyword>
<dbReference type="Gene3D" id="3.30.360.10">
    <property type="entry name" value="Dihydrodipicolinate Reductase, domain 2"/>
    <property type="match status" value="1"/>
</dbReference>
<dbReference type="InterPro" id="IPR000683">
    <property type="entry name" value="Gfo/Idh/MocA-like_OxRdtase_N"/>
</dbReference>
<dbReference type="SUPFAM" id="SSF51735">
    <property type="entry name" value="NAD(P)-binding Rossmann-fold domains"/>
    <property type="match status" value="1"/>
</dbReference>
<dbReference type="Gene3D" id="3.40.50.720">
    <property type="entry name" value="NAD(P)-binding Rossmann-like Domain"/>
    <property type="match status" value="1"/>
</dbReference>
<dbReference type="GO" id="GO:0000166">
    <property type="term" value="F:nucleotide binding"/>
    <property type="evidence" value="ECO:0007669"/>
    <property type="project" value="InterPro"/>
</dbReference>
<dbReference type="GO" id="GO:0050112">
    <property type="term" value="F:inositol 2-dehydrogenase (NAD+) activity"/>
    <property type="evidence" value="ECO:0007669"/>
    <property type="project" value="UniProtKB-EC"/>
</dbReference>
<feature type="compositionally biased region" description="Polar residues" evidence="1">
    <location>
        <begin position="1"/>
        <end position="13"/>
    </location>
</feature>
<dbReference type="NCBIfam" id="TIGR01409">
    <property type="entry name" value="TAT_signal_seq"/>
    <property type="match status" value="1"/>
</dbReference>
<dbReference type="InterPro" id="IPR036291">
    <property type="entry name" value="NAD(P)-bd_dom_sf"/>
</dbReference>
<evidence type="ECO:0000259" key="2">
    <source>
        <dbReference type="Pfam" id="PF01408"/>
    </source>
</evidence>
<protein>
    <submittedName>
        <fullName evidence="4">Myo-inositol 2-dehydrogenase</fullName>
        <ecNumber evidence="4">1.1.1.18</ecNumber>
    </submittedName>
</protein>
<dbReference type="EMBL" id="UOGL01000602">
    <property type="protein sequence ID" value="VAX41944.1"/>
    <property type="molecule type" value="Genomic_DNA"/>
</dbReference>
<dbReference type="PROSITE" id="PS51318">
    <property type="entry name" value="TAT"/>
    <property type="match status" value="1"/>
</dbReference>
<dbReference type="Pfam" id="PF22725">
    <property type="entry name" value="GFO_IDH_MocA_C3"/>
    <property type="match status" value="1"/>
</dbReference>
<feature type="region of interest" description="Disordered" evidence="1">
    <location>
        <begin position="1"/>
        <end position="20"/>
    </location>
</feature>
<evidence type="ECO:0000256" key="1">
    <source>
        <dbReference type="SAM" id="MobiDB-lite"/>
    </source>
</evidence>
<dbReference type="InterPro" id="IPR055170">
    <property type="entry name" value="GFO_IDH_MocA-like_dom"/>
</dbReference>
<feature type="domain" description="Gfo/Idh/MocA-like oxidoreductase N-terminal" evidence="2">
    <location>
        <begin position="50"/>
        <end position="171"/>
    </location>
</feature>
<feature type="non-terminal residue" evidence="4">
    <location>
        <position position="424"/>
    </location>
</feature>
<evidence type="ECO:0000313" key="4">
    <source>
        <dbReference type="EMBL" id="VAX41944.1"/>
    </source>
</evidence>
<dbReference type="SUPFAM" id="SSF55347">
    <property type="entry name" value="Glyceraldehyde-3-phosphate dehydrogenase-like, C-terminal domain"/>
    <property type="match status" value="1"/>
</dbReference>
<dbReference type="PANTHER" id="PTHR43818">
    <property type="entry name" value="BCDNA.GH03377"/>
    <property type="match status" value="1"/>
</dbReference>